<evidence type="ECO:0000313" key="4">
    <source>
        <dbReference type="Proteomes" id="UP000291758"/>
    </source>
</evidence>
<feature type="region of interest" description="Disordered" evidence="1">
    <location>
        <begin position="60"/>
        <end position="106"/>
    </location>
</feature>
<accession>A0A4P6ERJ2</accession>
<gene>
    <name evidence="3" type="ORF">ET495_16445</name>
</gene>
<dbReference type="SUPFAM" id="SSF55166">
    <property type="entry name" value="Hedgehog/DD-peptidase"/>
    <property type="match status" value="1"/>
</dbReference>
<proteinExistence type="predicted"/>
<dbReference type="Pfam" id="PF02557">
    <property type="entry name" value="VanY"/>
    <property type="match status" value="1"/>
</dbReference>
<dbReference type="Proteomes" id="UP000291758">
    <property type="component" value="Chromosome"/>
</dbReference>
<dbReference type="KEGG" id="xyl:ET495_16445"/>
<dbReference type="InterPro" id="IPR003709">
    <property type="entry name" value="VanY-like_core_dom"/>
</dbReference>
<dbReference type="Gene3D" id="3.30.1380.10">
    <property type="match status" value="1"/>
</dbReference>
<protein>
    <submittedName>
        <fullName evidence="3">Peptidase M15</fullName>
    </submittedName>
</protein>
<dbReference type="RefSeq" id="WP_129205675.1">
    <property type="nucleotide sequence ID" value="NZ_CP035495.1"/>
</dbReference>
<dbReference type="OrthoDB" id="3293184at2"/>
<sequence>MSTREHARRPARRPRWALLVAGVAGAVLAGAFAYHAVVTPPLAAASAEAASSAAAVAPDAVASGPPDAVASGPPDATGDAPAASAPGRDRRPALGETGGTGGLSVLDDGEATVTRLHPALLTALRAAATDAAGDDVTITVTSGWRSAEQQEQLLHQAITQYGSAAAAARWVATPQTSAHVSGDAVDVAGAGATAWLTRHGAAYGLCQIYANESWHYELRPQAAVNGCPAMYADPTQDPRMQQ</sequence>
<keyword evidence="4" id="KW-1185">Reference proteome</keyword>
<dbReference type="AlphaFoldDB" id="A0A4P6ERJ2"/>
<dbReference type="GO" id="GO:0006508">
    <property type="term" value="P:proteolysis"/>
    <property type="evidence" value="ECO:0007669"/>
    <property type="project" value="InterPro"/>
</dbReference>
<feature type="compositionally biased region" description="Low complexity" evidence="1">
    <location>
        <begin position="60"/>
        <end position="86"/>
    </location>
</feature>
<evidence type="ECO:0000259" key="2">
    <source>
        <dbReference type="Pfam" id="PF02557"/>
    </source>
</evidence>
<evidence type="ECO:0000313" key="3">
    <source>
        <dbReference type="EMBL" id="QAY64533.1"/>
    </source>
</evidence>
<dbReference type="PANTHER" id="PTHR34385">
    <property type="entry name" value="D-ALANYL-D-ALANINE CARBOXYPEPTIDASE"/>
    <property type="match status" value="1"/>
</dbReference>
<evidence type="ECO:0000256" key="1">
    <source>
        <dbReference type="SAM" id="MobiDB-lite"/>
    </source>
</evidence>
<dbReference type="InterPro" id="IPR052179">
    <property type="entry name" value="DD-CPase-like"/>
</dbReference>
<dbReference type="PANTHER" id="PTHR34385:SF1">
    <property type="entry name" value="PEPTIDOGLYCAN L-ALANYL-D-GLUTAMATE ENDOPEPTIDASE CWLK"/>
    <property type="match status" value="1"/>
</dbReference>
<reference evidence="3 4" key="1">
    <citation type="submission" date="2019-01" db="EMBL/GenBank/DDBJ databases">
        <title>Genome sequencing of strain 2JSPR-7.</title>
        <authorList>
            <person name="Heo J."/>
            <person name="Kim S.-J."/>
            <person name="Kim J.-S."/>
            <person name="Hong S.-B."/>
            <person name="Kwon S.-W."/>
        </authorList>
    </citation>
    <scope>NUCLEOTIDE SEQUENCE [LARGE SCALE GENOMIC DNA]</scope>
    <source>
        <strain evidence="3 4">2JSPR-7</strain>
    </source>
</reference>
<dbReference type="EMBL" id="CP035495">
    <property type="protein sequence ID" value="QAY64533.1"/>
    <property type="molecule type" value="Genomic_DNA"/>
</dbReference>
<name>A0A4P6ERJ2_9MICO</name>
<dbReference type="GO" id="GO:0008233">
    <property type="term" value="F:peptidase activity"/>
    <property type="evidence" value="ECO:0007669"/>
    <property type="project" value="InterPro"/>
</dbReference>
<feature type="domain" description="D-alanyl-D-alanine carboxypeptidase-like core" evidence="2">
    <location>
        <begin position="115"/>
        <end position="210"/>
    </location>
</feature>
<dbReference type="InterPro" id="IPR009045">
    <property type="entry name" value="Zn_M74/Hedgehog-like"/>
</dbReference>
<organism evidence="3 4">
    <name type="scientific">Xylanimonas allomyrinae</name>
    <dbReference type="NCBI Taxonomy" id="2509459"/>
    <lineage>
        <taxon>Bacteria</taxon>
        <taxon>Bacillati</taxon>
        <taxon>Actinomycetota</taxon>
        <taxon>Actinomycetes</taxon>
        <taxon>Micrococcales</taxon>
        <taxon>Promicromonosporaceae</taxon>
        <taxon>Xylanimonas</taxon>
    </lineage>
</organism>